<dbReference type="Pfam" id="PF16561">
    <property type="entry name" value="AMPK1_CBM"/>
    <property type="match status" value="1"/>
</dbReference>
<dbReference type="InterPro" id="IPR013783">
    <property type="entry name" value="Ig-like_fold"/>
</dbReference>
<dbReference type="Proteomes" id="UP000053342">
    <property type="component" value="Unassembled WGS sequence"/>
</dbReference>
<evidence type="ECO:0000313" key="4">
    <source>
        <dbReference type="EMBL" id="KIW43432.1"/>
    </source>
</evidence>
<dbReference type="SUPFAM" id="SSF81296">
    <property type="entry name" value="E set domains"/>
    <property type="match status" value="1"/>
</dbReference>
<feature type="compositionally biased region" description="Low complexity" evidence="2">
    <location>
        <begin position="448"/>
        <end position="484"/>
    </location>
</feature>
<dbReference type="Gene3D" id="2.60.40.10">
    <property type="entry name" value="Immunoglobulins"/>
    <property type="match status" value="1"/>
</dbReference>
<keyword evidence="5" id="KW-1185">Reference proteome</keyword>
<feature type="compositionally biased region" description="Polar residues" evidence="2">
    <location>
        <begin position="121"/>
        <end position="138"/>
    </location>
</feature>
<feature type="region of interest" description="Disordered" evidence="2">
    <location>
        <begin position="226"/>
        <end position="539"/>
    </location>
</feature>
<dbReference type="GO" id="GO:0019901">
    <property type="term" value="F:protein kinase binding"/>
    <property type="evidence" value="ECO:0007669"/>
    <property type="project" value="TreeGrafter"/>
</dbReference>
<dbReference type="CDD" id="cd02859">
    <property type="entry name" value="E_set_AMPKbeta_like_N"/>
    <property type="match status" value="1"/>
</dbReference>
<feature type="compositionally biased region" description="Low complexity" evidence="2">
    <location>
        <begin position="491"/>
        <end position="520"/>
    </location>
</feature>
<dbReference type="GO" id="GO:0031588">
    <property type="term" value="C:nucleotide-activated protein kinase complex"/>
    <property type="evidence" value="ECO:0007669"/>
    <property type="project" value="TreeGrafter"/>
</dbReference>
<sequence length="539" mass="54723">MGSFVFKWPHPDADDVHVTGTFDDWGKTEKLNKVGEVWEKEVQLPKADEKILYKFVVNDNWVIDTEAPHEDDGHGNVNNVLLPENIKTKADALTTSSAAPESTTAALAGAVPLEPRKEATEVTSASDSAPNNEVTKSSPPGAFPETPQQESESYGVNPLPPTAGAGNPVTLPAGEAVPPPGEVTSNSVHSAVTQSQEDYEKAGTTLPMIGGVLPGVGAMAAANTSSGKKENLIPESSLPMGEGATSALDASGPTITSAAPTSTTAALAGQVPLEERKPATVVSEQATTETVPEVVQESIEKAHTSPEATTSAEAVKEKAEVEQELMKKVPEAEEAGEPAPTIAAATSETAPTSATSPSTGAVPGTSSAAAAAVADGAEGGETPSEVTKATHPVEKTEADNTEYAPPVTTSSAPGVSGAAAAAVSDGAEDPTLADEPAVRMMNQNESGEPTSATEAAKTEATPAAEATPKASAKTETPAAAAATPESKKETAAAPTPSSGTGTSTPQKATTTTPAESPASASKEKKKKHRISSLFKKIFD</sequence>
<dbReference type="GO" id="GO:0007165">
    <property type="term" value="P:signal transduction"/>
    <property type="evidence" value="ECO:0007669"/>
    <property type="project" value="TreeGrafter"/>
</dbReference>
<feature type="compositionally biased region" description="Low complexity" evidence="2">
    <location>
        <begin position="250"/>
        <end position="269"/>
    </location>
</feature>
<dbReference type="RefSeq" id="XP_016263648.1">
    <property type="nucleotide sequence ID" value="XM_016405442.1"/>
</dbReference>
<dbReference type="PANTHER" id="PTHR10343:SF81">
    <property type="entry name" value="CRUCIFORM DNA-RECOGNIZING PROTEIN 1-RELATED"/>
    <property type="match status" value="1"/>
</dbReference>
<feature type="region of interest" description="Disordered" evidence="2">
    <location>
        <begin position="95"/>
        <end position="198"/>
    </location>
</feature>
<dbReference type="GeneID" id="27356613"/>
<dbReference type="STRING" id="215243.A0A0D2C148"/>
<proteinExistence type="inferred from homology"/>
<protein>
    <recommendedName>
        <fullName evidence="3">AMP-activated protein kinase glycogen-binding domain-containing protein</fullName>
    </recommendedName>
</protein>
<feature type="domain" description="AMP-activated protein kinase glycogen-binding" evidence="3">
    <location>
        <begin position="4"/>
        <end position="81"/>
    </location>
</feature>
<gene>
    <name evidence="4" type="ORF">PV06_04539</name>
</gene>
<dbReference type="InterPro" id="IPR032640">
    <property type="entry name" value="AMPK1_CBM"/>
</dbReference>
<dbReference type="GO" id="GO:0005737">
    <property type="term" value="C:cytoplasm"/>
    <property type="evidence" value="ECO:0007669"/>
    <property type="project" value="TreeGrafter"/>
</dbReference>
<evidence type="ECO:0000256" key="2">
    <source>
        <dbReference type="SAM" id="MobiDB-lite"/>
    </source>
</evidence>
<dbReference type="PANTHER" id="PTHR10343">
    <property type="entry name" value="5'-AMP-ACTIVATED PROTEIN KINASE , BETA SUBUNIT"/>
    <property type="match status" value="1"/>
</dbReference>
<dbReference type="AlphaFoldDB" id="A0A0D2C148"/>
<dbReference type="GO" id="GO:0005634">
    <property type="term" value="C:nucleus"/>
    <property type="evidence" value="ECO:0007669"/>
    <property type="project" value="TreeGrafter"/>
</dbReference>
<dbReference type="InterPro" id="IPR014756">
    <property type="entry name" value="Ig_E-set"/>
</dbReference>
<dbReference type="OrthoDB" id="5873279at2759"/>
<name>A0A0D2C148_9EURO</name>
<dbReference type="InterPro" id="IPR050827">
    <property type="entry name" value="CRP1_MDG1_kinase"/>
</dbReference>
<reference evidence="4 5" key="1">
    <citation type="submission" date="2015-01" db="EMBL/GenBank/DDBJ databases">
        <title>The Genome Sequence of Exophiala oligosperma CBS72588.</title>
        <authorList>
            <consortium name="The Broad Institute Genomics Platform"/>
            <person name="Cuomo C."/>
            <person name="de Hoog S."/>
            <person name="Gorbushina A."/>
            <person name="Stielow B."/>
            <person name="Teixiera M."/>
            <person name="Abouelleil A."/>
            <person name="Chapman S.B."/>
            <person name="Priest M."/>
            <person name="Young S.K."/>
            <person name="Wortman J."/>
            <person name="Nusbaum C."/>
            <person name="Birren B."/>
        </authorList>
    </citation>
    <scope>NUCLEOTIDE SEQUENCE [LARGE SCALE GENOMIC DNA]</scope>
    <source>
        <strain evidence="4 5">CBS 72588</strain>
    </source>
</reference>
<feature type="compositionally biased region" description="Low complexity" evidence="2">
    <location>
        <begin position="410"/>
        <end position="425"/>
    </location>
</feature>
<feature type="compositionally biased region" description="Basic and acidic residues" evidence="2">
    <location>
        <begin position="314"/>
        <end position="331"/>
    </location>
</feature>
<comment type="similarity">
    <text evidence="1">Belongs to the CRP1/MDG1 family.</text>
</comment>
<evidence type="ECO:0000259" key="3">
    <source>
        <dbReference type="Pfam" id="PF16561"/>
    </source>
</evidence>
<evidence type="ECO:0000256" key="1">
    <source>
        <dbReference type="ARBA" id="ARBA00038216"/>
    </source>
</evidence>
<evidence type="ECO:0000313" key="5">
    <source>
        <dbReference type="Proteomes" id="UP000053342"/>
    </source>
</evidence>
<accession>A0A0D2C148</accession>
<feature type="compositionally biased region" description="Low complexity" evidence="2">
    <location>
        <begin position="95"/>
        <end position="110"/>
    </location>
</feature>
<dbReference type="EMBL" id="KN847335">
    <property type="protein sequence ID" value="KIW43432.1"/>
    <property type="molecule type" value="Genomic_DNA"/>
</dbReference>
<organism evidence="4 5">
    <name type="scientific">Exophiala oligosperma</name>
    <dbReference type="NCBI Taxonomy" id="215243"/>
    <lineage>
        <taxon>Eukaryota</taxon>
        <taxon>Fungi</taxon>
        <taxon>Dikarya</taxon>
        <taxon>Ascomycota</taxon>
        <taxon>Pezizomycotina</taxon>
        <taxon>Eurotiomycetes</taxon>
        <taxon>Chaetothyriomycetidae</taxon>
        <taxon>Chaetothyriales</taxon>
        <taxon>Herpotrichiellaceae</taxon>
        <taxon>Exophiala</taxon>
    </lineage>
</organism>
<dbReference type="VEuPathDB" id="FungiDB:PV06_04539"/>
<feature type="compositionally biased region" description="Low complexity" evidence="2">
    <location>
        <begin position="337"/>
        <end position="376"/>
    </location>
</feature>
<feature type="compositionally biased region" description="Polar residues" evidence="2">
    <location>
        <begin position="183"/>
        <end position="196"/>
    </location>
</feature>